<accession>A0ABP0VTM8</accession>
<sequence>MNRCHDVTRAFAELITRHDMGVHDKIDVDQVHGVSVVRRLCGIVRPNVYGKCSTPIILKVVVRDALELDDDLFGTVHGPALDCLSGLQQVIGKKRCLACKANVQGYLDDIMESRAFHHRKRANVIHTHVD</sequence>
<reference evidence="1" key="1">
    <citation type="submission" date="2024-02" db="EMBL/GenBank/DDBJ databases">
        <authorList>
            <consortium name="ELIXIR-Norway"/>
            <consortium name="Elixir Norway"/>
        </authorList>
    </citation>
    <scope>NUCLEOTIDE SEQUENCE</scope>
</reference>
<protein>
    <submittedName>
        <fullName evidence="1">Uncharacterized protein</fullName>
    </submittedName>
</protein>
<dbReference type="Proteomes" id="UP001497444">
    <property type="component" value="Chromosome 10"/>
</dbReference>
<name>A0ABP0VTM8_9BRYO</name>
<proteinExistence type="predicted"/>
<evidence type="ECO:0000313" key="2">
    <source>
        <dbReference type="Proteomes" id="UP001497444"/>
    </source>
</evidence>
<evidence type="ECO:0000313" key="1">
    <source>
        <dbReference type="EMBL" id="CAK9256767.1"/>
    </source>
</evidence>
<gene>
    <name evidence="1" type="ORF">CSSPJE1EN1_LOCUS2245</name>
</gene>
<organism evidence="1 2">
    <name type="scientific">Sphagnum jensenii</name>
    <dbReference type="NCBI Taxonomy" id="128206"/>
    <lineage>
        <taxon>Eukaryota</taxon>
        <taxon>Viridiplantae</taxon>
        <taxon>Streptophyta</taxon>
        <taxon>Embryophyta</taxon>
        <taxon>Bryophyta</taxon>
        <taxon>Sphagnophytina</taxon>
        <taxon>Sphagnopsida</taxon>
        <taxon>Sphagnales</taxon>
        <taxon>Sphagnaceae</taxon>
        <taxon>Sphagnum</taxon>
    </lineage>
</organism>
<dbReference type="EMBL" id="OZ020105">
    <property type="protein sequence ID" value="CAK9256767.1"/>
    <property type="molecule type" value="Genomic_DNA"/>
</dbReference>
<keyword evidence="2" id="KW-1185">Reference proteome</keyword>